<evidence type="ECO:0000256" key="4">
    <source>
        <dbReference type="ARBA" id="ARBA00022729"/>
    </source>
</evidence>
<proteinExistence type="inferred from homology"/>
<keyword evidence="7" id="KW-1185">Reference proteome</keyword>
<evidence type="ECO:0000256" key="1">
    <source>
        <dbReference type="ARBA" id="ARBA00004196"/>
    </source>
</evidence>
<dbReference type="KEGG" id="bsed:DN745_12015"/>
<dbReference type="Proteomes" id="UP000249799">
    <property type="component" value="Chromosome"/>
</dbReference>
<dbReference type="InterPro" id="IPR006129">
    <property type="entry name" value="AdhesinB"/>
</dbReference>
<dbReference type="PANTHER" id="PTHR42953">
    <property type="entry name" value="HIGH-AFFINITY ZINC UPTAKE SYSTEM PROTEIN ZNUA-RELATED"/>
    <property type="match status" value="1"/>
</dbReference>
<comment type="similarity">
    <text evidence="5">Belongs to the bacterial solute-binding protein 9 family.</text>
</comment>
<comment type="subcellular location">
    <subcellularLocation>
        <location evidence="1">Cell envelope</location>
    </subcellularLocation>
</comment>
<evidence type="ECO:0000313" key="7">
    <source>
        <dbReference type="Proteomes" id="UP000249799"/>
    </source>
</evidence>
<dbReference type="PANTHER" id="PTHR42953:SF1">
    <property type="entry name" value="METAL-BINDING PROTEIN HI_0362-RELATED"/>
    <property type="match status" value="1"/>
</dbReference>
<evidence type="ECO:0000256" key="2">
    <source>
        <dbReference type="ARBA" id="ARBA00022448"/>
    </source>
</evidence>
<dbReference type="InterPro" id="IPR006128">
    <property type="entry name" value="Lipoprotein_PsaA-like"/>
</dbReference>
<reference evidence="6 7" key="1">
    <citation type="submission" date="2018-06" db="EMBL/GenBank/DDBJ databases">
        <title>Lujinxingia sediminis gen. nov. sp. nov., a new facultative anaerobic member of the class Deltaproteobacteria, and proposal of Lujinxingaceae fam. nov.</title>
        <authorList>
            <person name="Guo L.-Y."/>
            <person name="Li C.-M."/>
            <person name="Wang S."/>
            <person name="Du Z.-J."/>
        </authorList>
    </citation>
    <scope>NUCLEOTIDE SEQUENCE [LARGE SCALE GENOMIC DNA]</scope>
    <source>
        <strain evidence="6 7">FA350</strain>
    </source>
</reference>
<dbReference type="SUPFAM" id="SSF53807">
    <property type="entry name" value="Helical backbone' metal receptor"/>
    <property type="match status" value="1"/>
</dbReference>
<protein>
    <submittedName>
        <fullName evidence="6">Metal ABC transporter substrate-binding protein</fullName>
    </submittedName>
</protein>
<accession>A0A2Z4FMH4</accession>
<name>A0A2Z4FMH4_9DELT</name>
<keyword evidence="2 5" id="KW-0813">Transport</keyword>
<dbReference type="InterPro" id="IPR006127">
    <property type="entry name" value="ZnuA-like"/>
</dbReference>
<dbReference type="PRINTS" id="PR00691">
    <property type="entry name" value="ADHESINB"/>
</dbReference>
<dbReference type="PRINTS" id="PR00690">
    <property type="entry name" value="ADHESNFAMILY"/>
</dbReference>
<evidence type="ECO:0000256" key="5">
    <source>
        <dbReference type="RuleBase" id="RU003512"/>
    </source>
</evidence>
<dbReference type="AlphaFoldDB" id="A0A2Z4FMH4"/>
<dbReference type="Pfam" id="PF01297">
    <property type="entry name" value="ZnuA"/>
    <property type="match status" value="1"/>
</dbReference>
<dbReference type="GO" id="GO:0046872">
    <property type="term" value="F:metal ion binding"/>
    <property type="evidence" value="ECO:0007669"/>
    <property type="project" value="UniProtKB-KW"/>
</dbReference>
<dbReference type="GO" id="GO:0007155">
    <property type="term" value="P:cell adhesion"/>
    <property type="evidence" value="ECO:0007669"/>
    <property type="project" value="InterPro"/>
</dbReference>
<dbReference type="PROSITE" id="PS51257">
    <property type="entry name" value="PROKAR_LIPOPROTEIN"/>
    <property type="match status" value="1"/>
</dbReference>
<dbReference type="GO" id="GO:0030001">
    <property type="term" value="P:metal ion transport"/>
    <property type="evidence" value="ECO:0007669"/>
    <property type="project" value="InterPro"/>
</dbReference>
<dbReference type="EMBL" id="CP030032">
    <property type="protein sequence ID" value="AWV90025.1"/>
    <property type="molecule type" value="Genomic_DNA"/>
</dbReference>
<dbReference type="OrthoDB" id="9810636at2"/>
<dbReference type="GO" id="GO:0030313">
    <property type="term" value="C:cell envelope"/>
    <property type="evidence" value="ECO:0007669"/>
    <property type="project" value="UniProtKB-SubCell"/>
</dbReference>
<sequence>MRLILRTFILCMALLLVSGCEKKTPPIPEDGRPIVVASTTMLTDLARQIGGDAVRVEGIMSPGGDPHLYQPTPKDARLVASSHLVIKSGLHLEGWIDDLLDNAGGTRPTVVASQGITPLHMEGFAGGVDPHFWFDLQAWTIASRNVGRALISLVGKDTPKGEAIRQRLDAYLQLIGRLDVWVRDRLSGIPKEQRILVSSHDAFNYFGKAYNIEVVGVQGISTDQKASQRDVANIIEKIKKHKVRTVFVETSVNPALIEQVARETGAAIEGPLYSDSIGAADGPAGTFVGTMVENVRMIGKALGGDYREFRLEP</sequence>
<evidence type="ECO:0000313" key="6">
    <source>
        <dbReference type="EMBL" id="AWV90025.1"/>
    </source>
</evidence>
<keyword evidence="4" id="KW-0732">Signal</keyword>
<organism evidence="6 7">
    <name type="scientific">Bradymonas sediminis</name>
    <dbReference type="NCBI Taxonomy" id="1548548"/>
    <lineage>
        <taxon>Bacteria</taxon>
        <taxon>Deltaproteobacteria</taxon>
        <taxon>Bradymonadales</taxon>
        <taxon>Bradymonadaceae</taxon>
        <taxon>Bradymonas</taxon>
    </lineage>
</organism>
<dbReference type="InterPro" id="IPR050492">
    <property type="entry name" value="Bact_metal-bind_prot9"/>
</dbReference>
<gene>
    <name evidence="6" type="ORF">DN745_12015</name>
</gene>
<keyword evidence="3" id="KW-0479">Metal-binding</keyword>
<evidence type="ECO:0000256" key="3">
    <source>
        <dbReference type="ARBA" id="ARBA00022723"/>
    </source>
</evidence>
<dbReference type="Gene3D" id="3.40.50.1980">
    <property type="entry name" value="Nitrogenase molybdenum iron protein domain"/>
    <property type="match status" value="2"/>
</dbReference>